<proteinExistence type="inferred from homology"/>
<dbReference type="SUPFAM" id="SSF101960">
    <property type="entry name" value="Stabilizer of iron transporter SufD"/>
    <property type="match status" value="1"/>
</dbReference>
<accession>A0ABT5YR21</accession>
<dbReference type="Pfam" id="PF01458">
    <property type="entry name" value="SUFBD_core"/>
    <property type="match status" value="1"/>
</dbReference>
<dbReference type="NCBIfam" id="TIGR01981">
    <property type="entry name" value="sufD"/>
    <property type="match status" value="1"/>
</dbReference>
<comment type="caution">
    <text evidence="4">The sequence shown here is derived from an EMBL/GenBank/DDBJ whole genome shotgun (WGS) entry which is preliminary data.</text>
</comment>
<keyword evidence="5" id="KW-1185">Reference proteome</keyword>
<dbReference type="InterPro" id="IPR037284">
    <property type="entry name" value="SUF_FeS_clus_asmbl_SufBD_sf"/>
</dbReference>
<dbReference type="Proteomes" id="UP001215503">
    <property type="component" value="Unassembled WGS sequence"/>
</dbReference>
<dbReference type="PANTHER" id="PTHR43575">
    <property type="entry name" value="PROTEIN ABCI7, CHLOROPLASTIC"/>
    <property type="match status" value="1"/>
</dbReference>
<dbReference type="RefSeq" id="WP_275824224.1">
    <property type="nucleotide sequence ID" value="NZ_JARHUD010000013.1"/>
</dbReference>
<dbReference type="InterPro" id="IPR000825">
    <property type="entry name" value="SUF_FeS_clus_asmbl_SufBD_core"/>
</dbReference>
<gene>
    <name evidence="4" type="primary">sufD</name>
    <name evidence="4" type="ORF">P2G67_15665</name>
</gene>
<name>A0ABT5YR21_9PROT</name>
<feature type="domain" description="SUF system FeS cluster assembly SufBD N-terminal" evidence="3">
    <location>
        <begin position="21"/>
        <end position="168"/>
    </location>
</feature>
<reference evidence="4 5" key="1">
    <citation type="submission" date="2023-03" db="EMBL/GenBank/DDBJ databases">
        <title>Fodinicurvata sp. CAU 1616 isolated from sea sendiment.</title>
        <authorList>
            <person name="Kim W."/>
        </authorList>
    </citation>
    <scope>NUCLEOTIDE SEQUENCE [LARGE SCALE GENOMIC DNA]</scope>
    <source>
        <strain evidence="4 5">CAU 1616</strain>
    </source>
</reference>
<evidence type="ECO:0000259" key="2">
    <source>
        <dbReference type="Pfam" id="PF01458"/>
    </source>
</evidence>
<feature type="domain" description="SUF system FeS cluster assembly SufBD core" evidence="2">
    <location>
        <begin position="177"/>
        <end position="405"/>
    </location>
</feature>
<dbReference type="EMBL" id="JARHUD010000013">
    <property type="protein sequence ID" value="MDF2097414.1"/>
    <property type="molecule type" value="Genomic_DNA"/>
</dbReference>
<protein>
    <submittedName>
        <fullName evidence="4">Fe-S cluster assembly protein SufD</fullName>
    </submittedName>
</protein>
<evidence type="ECO:0000256" key="1">
    <source>
        <dbReference type="ARBA" id="ARBA00043967"/>
    </source>
</evidence>
<evidence type="ECO:0000313" key="5">
    <source>
        <dbReference type="Proteomes" id="UP001215503"/>
    </source>
</evidence>
<dbReference type="InterPro" id="IPR011542">
    <property type="entry name" value="SUF_FeS_clus_asmbl_SufD"/>
</dbReference>
<sequence>MSEIEGRWRDLAGTLPGAGIDWLDDFRAQGLEQFRASGLPGPRLESWKYTNLPRALRDRSYTPAATAQRTSLDRVASLLPAESTRLRLVFLDGRFSAEHSQLADLPEGVTLAPLSRVLRDAPQRLEGLLQAADYDRERALQALNDALFDEGLLLSVSSGIQLDTPVEVIFVGGTSDEAVESHQRLVVSIGRGAEATLVEHHQSVGSGNGLLNLVSDIHVAAGAGLTHLRVQETGDESVHLAGTHLQLERDARYRSLAFTSGAALSRHEIDATLLGENADVTLDGAYLLRGRQHGDTTSVIRHTVPHTSARQTYKGALDDRARGVFQGRIVVEQDAQKTDGRMLNKTLLLSEKAEIDSKPELEIFADDVQCAHGATAGELDADALFYLRSRGLSQEGARALLVEAFVAELIEDFPVEALRPALLERLQHWLLGTS</sequence>
<evidence type="ECO:0000313" key="4">
    <source>
        <dbReference type="EMBL" id="MDF2097414.1"/>
    </source>
</evidence>
<evidence type="ECO:0000259" key="3">
    <source>
        <dbReference type="Pfam" id="PF19295"/>
    </source>
</evidence>
<dbReference type="Pfam" id="PF19295">
    <property type="entry name" value="SufBD_N"/>
    <property type="match status" value="1"/>
</dbReference>
<dbReference type="InterPro" id="IPR055346">
    <property type="entry name" value="Fe-S_cluster_assembly_SufBD"/>
</dbReference>
<dbReference type="PANTHER" id="PTHR43575:SF1">
    <property type="entry name" value="PROTEIN ABCI7, CHLOROPLASTIC"/>
    <property type="match status" value="1"/>
</dbReference>
<organism evidence="4 5">
    <name type="scientific">Aquibaculum arenosum</name>
    <dbReference type="NCBI Taxonomy" id="3032591"/>
    <lineage>
        <taxon>Bacteria</taxon>
        <taxon>Pseudomonadati</taxon>
        <taxon>Pseudomonadota</taxon>
        <taxon>Alphaproteobacteria</taxon>
        <taxon>Rhodospirillales</taxon>
        <taxon>Rhodovibrionaceae</taxon>
        <taxon>Aquibaculum</taxon>
    </lineage>
</organism>
<comment type="similarity">
    <text evidence="1">Belongs to the iron-sulfur cluster assembly SufBD family.</text>
</comment>
<dbReference type="InterPro" id="IPR045595">
    <property type="entry name" value="SufBD_N"/>
</dbReference>